<keyword evidence="4" id="KW-0408">Iron</keyword>
<dbReference type="InterPro" id="IPR051460">
    <property type="entry name" value="HdrC_iron-sulfur_subunit"/>
</dbReference>
<evidence type="ECO:0000256" key="3">
    <source>
        <dbReference type="ARBA" id="ARBA00023002"/>
    </source>
</evidence>
<dbReference type="AlphaFoldDB" id="X1LNY0"/>
<keyword evidence="3" id="KW-0560">Oxidoreductase</keyword>
<dbReference type="GO" id="GO:0046872">
    <property type="term" value="F:metal ion binding"/>
    <property type="evidence" value="ECO:0007669"/>
    <property type="project" value="UniProtKB-KW"/>
</dbReference>
<dbReference type="Pfam" id="PF02754">
    <property type="entry name" value="CCG"/>
    <property type="match status" value="2"/>
</dbReference>
<name>X1LNY0_9ZZZZ</name>
<feature type="domain" description="Cysteine-rich" evidence="6">
    <location>
        <begin position="132"/>
        <end position="219"/>
    </location>
</feature>
<evidence type="ECO:0000256" key="4">
    <source>
        <dbReference type="ARBA" id="ARBA00023004"/>
    </source>
</evidence>
<dbReference type="InterPro" id="IPR004017">
    <property type="entry name" value="Cys_rich_dom"/>
</dbReference>
<proteinExistence type="predicted"/>
<keyword evidence="5" id="KW-0411">Iron-sulfur</keyword>
<gene>
    <name evidence="7" type="ORF">S06H3_21644</name>
</gene>
<keyword evidence="1" id="KW-0004">4Fe-4S</keyword>
<sequence>AEDSDIDILYWVGCTEALEDRSMKIAQAMGKLLKLAGVKFGILGTEESCCGEPARRLGNEYLFQMQAQKNIELLKSYNVNKIVTACPHCYNTIKNEYPQFRGKFEVINHTEFITNLLEEGKLKVIRSNSGVITYHDSCYLGRYNDIYETPRQILNNISDVAVVEMERNRERSFCCGGGGGRMWLEEKVGQRISEMRIEQVIEAKAQIVATACPFCLQMFDDAIKAKAVEESLKVIDIAELVAESVVYRP</sequence>
<evidence type="ECO:0000313" key="7">
    <source>
        <dbReference type="EMBL" id="GAI07521.1"/>
    </source>
</evidence>
<dbReference type="GO" id="GO:0016491">
    <property type="term" value="F:oxidoreductase activity"/>
    <property type="evidence" value="ECO:0007669"/>
    <property type="project" value="UniProtKB-KW"/>
</dbReference>
<dbReference type="GO" id="GO:0005886">
    <property type="term" value="C:plasma membrane"/>
    <property type="evidence" value="ECO:0007669"/>
    <property type="project" value="TreeGrafter"/>
</dbReference>
<dbReference type="GO" id="GO:0051539">
    <property type="term" value="F:4 iron, 4 sulfur cluster binding"/>
    <property type="evidence" value="ECO:0007669"/>
    <property type="project" value="UniProtKB-KW"/>
</dbReference>
<protein>
    <recommendedName>
        <fullName evidence="6">Cysteine-rich domain-containing protein</fullName>
    </recommendedName>
</protein>
<feature type="domain" description="Cysteine-rich" evidence="6">
    <location>
        <begin position="8"/>
        <end position="94"/>
    </location>
</feature>
<evidence type="ECO:0000259" key="6">
    <source>
        <dbReference type="Pfam" id="PF02754"/>
    </source>
</evidence>
<accession>X1LNY0</accession>
<comment type="caution">
    <text evidence="7">The sequence shown here is derived from an EMBL/GenBank/DDBJ whole genome shotgun (WGS) entry which is preliminary data.</text>
</comment>
<evidence type="ECO:0000256" key="5">
    <source>
        <dbReference type="ARBA" id="ARBA00023014"/>
    </source>
</evidence>
<dbReference type="PANTHER" id="PTHR43255">
    <property type="entry name" value="IRON-SULFUR-BINDING OXIDOREDUCTASE FADF-RELATED-RELATED"/>
    <property type="match status" value="1"/>
</dbReference>
<feature type="non-terminal residue" evidence="7">
    <location>
        <position position="1"/>
    </location>
</feature>
<keyword evidence="2" id="KW-0479">Metal-binding</keyword>
<evidence type="ECO:0000256" key="2">
    <source>
        <dbReference type="ARBA" id="ARBA00022723"/>
    </source>
</evidence>
<reference evidence="7" key="1">
    <citation type="journal article" date="2014" name="Front. Microbiol.">
        <title>High frequency of phylogenetically diverse reductive dehalogenase-homologous genes in deep subseafloor sedimentary metagenomes.</title>
        <authorList>
            <person name="Kawai M."/>
            <person name="Futagami T."/>
            <person name="Toyoda A."/>
            <person name="Takaki Y."/>
            <person name="Nishi S."/>
            <person name="Hori S."/>
            <person name="Arai W."/>
            <person name="Tsubouchi T."/>
            <person name="Morono Y."/>
            <person name="Uchiyama I."/>
            <person name="Ito T."/>
            <person name="Fujiyama A."/>
            <person name="Inagaki F."/>
            <person name="Takami H."/>
        </authorList>
    </citation>
    <scope>NUCLEOTIDE SEQUENCE</scope>
    <source>
        <strain evidence="7">Expedition CK06-06</strain>
    </source>
</reference>
<organism evidence="7">
    <name type="scientific">marine sediment metagenome</name>
    <dbReference type="NCBI Taxonomy" id="412755"/>
    <lineage>
        <taxon>unclassified sequences</taxon>
        <taxon>metagenomes</taxon>
        <taxon>ecological metagenomes</taxon>
    </lineage>
</organism>
<evidence type="ECO:0000256" key="1">
    <source>
        <dbReference type="ARBA" id="ARBA00022485"/>
    </source>
</evidence>
<dbReference type="EMBL" id="BARV01011402">
    <property type="protein sequence ID" value="GAI07521.1"/>
    <property type="molecule type" value="Genomic_DNA"/>
</dbReference>
<dbReference type="PANTHER" id="PTHR43255:SF1">
    <property type="entry name" value="IRON-SULFUR-BINDING OXIDOREDUCTASE FADF-RELATED"/>
    <property type="match status" value="1"/>
</dbReference>
<feature type="non-terminal residue" evidence="7">
    <location>
        <position position="249"/>
    </location>
</feature>